<feature type="domain" description="Cilium assembly protein DZIP1 N-terminal" evidence="9">
    <location>
        <begin position="20"/>
        <end position="140"/>
    </location>
</feature>
<evidence type="ECO:0000259" key="9">
    <source>
        <dbReference type="Pfam" id="PF13815"/>
    </source>
</evidence>
<dbReference type="InterPro" id="IPR032714">
    <property type="entry name" value="DZIP1_N"/>
</dbReference>
<protein>
    <submittedName>
        <fullName evidence="11">DZI1L protein</fullName>
    </submittedName>
</protein>
<keyword evidence="4" id="KW-0863">Zinc-finger</keyword>
<evidence type="ECO:0000313" key="11">
    <source>
        <dbReference type="EMBL" id="NXX95807.1"/>
    </source>
</evidence>
<evidence type="ECO:0000256" key="6">
    <source>
        <dbReference type="ARBA" id="ARBA00023054"/>
    </source>
</evidence>
<dbReference type="PANTHER" id="PTHR21502:SF8">
    <property type="entry name" value="CILIUM ASSEMBLY PROTEIN DZIP1L"/>
    <property type="match status" value="1"/>
</dbReference>
<organism evidence="11 12">
    <name type="scientific">Centropus bengalensis</name>
    <name type="common">lesser coucal</name>
    <dbReference type="NCBI Taxonomy" id="1463675"/>
    <lineage>
        <taxon>Eukaryota</taxon>
        <taxon>Metazoa</taxon>
        <taxon>Chordata</taxon>
        <taxon>Craniata</taxon>
        <taxon>Vertebrata</taxon>
        <taxon>Euteleostomi</taxon>
        <taxon>Archelosauria</taxon>
        <taxon>Archosauria</taxon>
        <taxon>Dinosauria</taxon>
        <taxon>Saurischia</taxon>
        <taxon>Theropoda</taxon>
        <taxon>Coelurosauria</taxon>
        <taxon>Aves</taxon>
        <taxon>Neognathae</taxon>
        <taxon>Neoaves</taxon>
        <taxon>Otidimorphae</taxon>
        <taxon>Cuculiformes</taxon>
        <taxon>Centropidae</taxon>
        <taxon>Centropus</taxon>
    </lineage>
</organism>
<dbReference type="GO" id="GO:0008270">
    <property type="term" value="F:zinc ion binding"/>
    <property type="evidence" value="ECO:0007669"/>
    <property type="project" value="UniProtKB-KW"/>
</dbReference>
<evidence type="ECO:0000259" key="10">
    <source>
        <dbReference type="Pfam" id="PF25977"/>
    </source>
</evidence>
<evidence type="ECO:0000256" key="4">
    <source>
        <dbReference type="ARBA" id="ARBA00022771"/>
    </source>
</evidence>
<dbReference type="InterPro" id="IPR051241">
    <property type="entry name" value="DZIP_RILPL"/>
</dbReference>
<dbReference type="InterPro" id="IPR058883">
    <property type="entry name" value="DZIP1_dom"/>
</dbReference>
<dbReference type="AlphaFoldDB" id="A0A852M6X5"/>
<gene>
    <name evidence="11" type="primary">Dzip1l</name>
    <name evidence="11" type="ORF">CENBEN_R01268</name>
</gene>
<feature type="domain" description="Cilium assembly protein DZIP1" evidence="10">
    <location>
        <begin position="435"/>
        <end position="508"/>
    </location>
</feature>
<evidence type="ECO:0000256" key="7">
    <source>
        <dbReference type="SAM" id="Coils"/>
    </source>
</evidence>
<evidence type="ECO:0000256" key="1">
    <source>
        <dbReference type="ARBA" id="ARBA00004496"/>
    </source>
</evidence>
<dbReference type="GO" id="GO:0005737">
    <property type="term" value="C:cytoplasm"/>
    <property type="evidence" value="ECO:0007669"/>
    <property type="project" value="UniProtKB-SubCell"/>
</dbReference>
<feature type="coiled-coil region" evidence="7">
    <location>
        <begin position="111"/>
        <end position="145"/>
    </location>
</feature>
<proteinExistence type="predicted"/>
<reference evidence="11 12" key="1">
    <citation type="submission" date="2020-02" db="EMBL/GenBank/DDBJ databases">
        <title>Bird 10,000 Genomes (B10K) Project - Family phase.</title>
        <authorList>
            <person name="Zhang G."/>
        </authorList>
    </citation>
    <scope>NUCLEOTIDE SEQUENCE [LARGE SCALE GENOMIC DNA]</scope>
    <source>
        <strain evidence="11">B10K-DU-017-21</strain>
    </source>
</reference>
<evidence type="ECO:0000256" key="5">
    <source>
        <dbReference type="ARBA" id="ARBA00022833"/>
    </source>
</evidence>
<dbReference type="GO" id="GO:0060271">
    <property type="term" value="P:cilium assembly"/>
    <property type="evidence" value="ECO:0007669"/>
    <property type="project" value="TreeGrafter"/>
</dbReference>
<dbReference type="Pfam" id="PF25977">
    <property type="entry name" value="DZIP1"/>
    <property type="match status" value="1"/>
</dbReference>
<sequence>AVGMPGTPPGLTIPVDIPPFHFQPCWLSVDWRRLGAIDVERVAREVDVATLQEHISSVTFCSLEWAPCPRCGQPADPVLLKVLRMAQLSIEYLLHCQEHLGTSLATHAQCLRATRAQLACAQQQLAEQAAQLRRAKEESRAWKKLIATQQLLLQAGPSTYCKEDSPAEAKSQQGKASCTLAHKASVPLSFAEQQKMKQVEQMEEEVEKLKAELQETQQQLQVEREAEKLHREQEKKRTHQQEEGGRRDCERWKEEERMKLHEEIDGLRQLFLTAFKDMASRSSAMEVKMQELQARAAAGSNLGTLQSDATLEATEEAQGWARSWAEQERMAAQVRVPSVLTPTAHSWRRIWMEMGPHPCTCVKLPPSQGRQPERNRFLGLGLVGPTSTKKRDHQPGLQALPCVESPAPTFAPDREKAALGGKQRLLEALERNPNLLKQFRPILEEMLEEKLESMGIKRVVKGISTPTYRSLQALVRLQQQQKAELLPSLLRLRQELARAVMGKIRRCRKPSRTWPRQLS</sequence>
<dbReference type="GO" id="GO:0036064">
    <property type="term" value="C:ciliary basal body"/>
    <property type="evidence" value="ECO:0007669"/>
    <property type="project" value="TreeGrafter"/>
</dbReference>
<comment type="subcellular location">
    <subcellularLocation>
        <location evidence="1">Cytoplasm</location>
    </subcellularLocation>
</comment>
<feature type="region of interest" description="Disordered" evidence="8">
    <location>
        <begin position="222"/>
        <end position="248"/>
    </location>
</feature>
<dbReference type="Proteomes" id="UP000632886">
    <property type="component" value="Unassembled WGS sequence"/>
</dbReference>
<keyword evidence="2" id="KW-0963">Cytoplasm</keyword>
<keyword evidence="12" id="KW-1185">Reference proteome</keyword>
<dbReference type="Pfam" id="PF13815">
    <property type="entry name" value="Dzip-like_N"/>
    <property type="match status" value="1"/>
</dbReference>
<keyword evidence="5" id="KW-0862">Zinc</keyword>
<comment type="caution">
    <text evidence="11">The sequence shown here is derived from an EMBL/GenBank/DDBJ whole genome shotgun (WGS) entry which is preliminary data.</text>
</comment>
<feature type="non-terminal residue" evidence="11">
    <location>
        <position position="1"/>
    </location>
</feature>
<dbReference type="EMBL" id="WBNK01000893">
    <property type="protein sequence ID" value="NXX95807.1"/>
    <property type="molecule type" value="Genomic_DNA"/>
</dbReference>
<dbReference type="PANTHER" id="PTHR21502">
    <property type="entry name" value="ZINC FINGER PROTEIN DZIP1"/>
    <property type="match status" value="1"/>
</dbReference>
<evidence type="ECO:0000256" key="2">
    <source>
        <dbReference type="ARBA" id="ARBA00022490"/>
    </source>
</evidence>
<accession>A0A852M6X5</accession>
<keyword evidence="6 7" id="KW-0175">Coiled coil</keyword>
<evidence type="ECO:0000256" key="3">
    <source>
        <dbReference type="ARBA" id="ARBA00022723"/>
    </source>
</evidence>
<keyword evidence="3" id="KW-0479">Metal-binding</keyword>
<evidence type="ECO:0000313" key="12">
    <source>
        <dbReference type="Proteomes" id="UP000632886"/>
    </source>
</evidence>
<feature type="non-terminal residue" evidence="11">
    <location>
        <position position="519"/>
    </location>
</feature>
<evidence type="ECO:0000256" key="8">
    <source>
        <dbReference type="SAM" id="MobiDB-lite"/>
    </source>
</evidence>
<name>A0A852M6X5_9AVES</name>